<dbReference type="KEGG" id="sarg:HKX69_15820"/>
<feature type="transmembrane region" description="Helical" evidence="1">
    <location>
        <begin position="12"/>
        <end position="34"/>
    </location>
</feature>
<feature type="transmembrane region" description="Helical" evidence="1">
    <location>
        <begin position="40"/>
        <end position="60"/>
    </location>
</feature>
<evidence type="ECO:0000256" key="1">
    <source>
        <dbReference type="SAM" id="Phobius"/>
    </source>
</evidence>
<proteinExistence type="predicted"/>
<keyword evidence="1" id="KW-1133">Transmembrane helix</keyword>
<protein>
    <submittedName>
        <fullName evidence="2">Uncharacterized protein</fullName>
    </submittedName>
</protein>
<dbReference type="EMBL" id="CP053189">
    <property type="protein sequence ID" value="QJS14409.1"/>
    <property type="molecule type" value="Genomic_DNA"/>
</dbReference>
<keyword evidence="1" id="KW-0472">Membrane</keyword>
<dbReference type="AlphaFoldDB" id="A0A6M4PV04"/>
<dbReference type="Proteomes" id="UP000502641">
    <property type="component" value="Chromosome"/>
</dbReference>
<keyword evidence="1" id="KW-0812">Transmembrane</keyword>
<sequence length="65" mass="6459">MMARNDRSQEPLLSLRSAVVFLIGLQAAAATGFLTHAAGSPLATVALSGGAAFGATVVFARSAIG</sequence>
<gene>
    <name evidence="2" type="ORF">HKX69_15820</name>
</gene>
<accession>A0A6M4PV04</accession>
<evidence type="ECO:0000313" key="3">
    <source>
        <dbReference type="Proteomes" id="UP000502641"/>
    </source>
</evidence>
<keyword evidence="3" id="KW-1185">Reference proteome</keyword>
<evidence type="ECO:0000313" key="2">
    <source>
        <dbReference type="EMBL" id="QJS14409.1"/>
    </source>
</evidence>
<reference evidence="2 3" key="1">
    <citation type="submission" date="2020-05" db="EMBL/GenBank/DDBJ databases">
        <authorList>
            <person name="Li K."/>
        </authorList>
    </citation>
    <scope>NUCLEOTIDE SEQUENCE [LARGE SCALE GENOMIC DNA]</scope>
    <source>
        <strain evidence="3">jing01</strain>
    </source>
</reference>
<name>A0A6M4PV04_9ACTN</name>
<organism evidence="2 3">
    <name type="scientific">Streptomyces argyrophylli</name>
    <dbReference type="NCBI Taxonomy" id="2726118"/>
    <lineage>
        <taxon>Bacteria</taxon>
        <taxon>Bacillati</taxon>
        <taxon>Actinomycetota</taxon>
        <taxon>Actinomycetes</taxon>
        <taxon>Kitasatosporales</taxon>
        <taxon>Streptomycetaceae</taxon>
        <taxon>Streptomyces</taxon>
    </lineage>
</organism>